<sequence length="212" mass="24134">MAVETTNCMYNNTYRDENNNCVCLPGYFNDPEKGINDCYTCKDGCHSMALCVHPGICICAQGLIGDGQKCWFPLPKQYVFDIPEPLETGGYNLTIKVRHPKNHIVYKLYCQIGGEIFESHSFNVTVAYFIIPMSIYGYQNITISYDKMNWSPDVKRIYFQKTYSHQFINESTPFVFALLVVVLIGTCLLHGKGAIFDKEEEIPLPHVTDNAK</sequence>
<keyword evidence="1" id="KW-1133">Transmembrane helix</keyword>
<evidence type="ECO:0000313" key="3">
    <source>
        <dbReference type="Proteomes" id="UP000001542"/>
    </source>
</evidence>
<dbReference type="KEGG" id="tva:4763125"/>
<dbReference type="InParanoid" id="A2EPZ1"/>
<reference evidence="2" key="2">
    <citation type="journal article" date="2007" name="Science">
        <title>Draft genome sequence of the sexually transmitted pathogen Trichomonas vaginalis.</title>
        <authorList>
            <person name="Carlton J.M."/>
            <person name="Hirt R.P."/>
            <person name="Silva J.C."/>
            <person name="Delcher A.L."/>
            <person name="Schatz M."/>
            <person name="Zhao Q."/>
            <person name="Wortman J.R."/>
            <person name="Bidwell S.L."/>
            <person name="Alsmark U.C.M."/>
            <person name="Besteiro S."/>
            <person name="Sicheritz-Ponten T."/>
            <person name="Noel C.J."/>
            <person name="Dacks J.B."/>
            <person name="Foster P.G."/>
            <person name="Simillion C."/>
            <person name="Van de Peer Y."/>
            <person name="Miranda-Saavedra D."/>
            <person name="Barton G.J."/>
            <person name="Westrop G.D."/>
            <person name="Mueller S."/>
            <person name="Dessi D."/>
            <person name="Fiori P.L."/>
            <person name="Ren Q."/>
            <person name="Paulsen I."/>
            <person name="Zhang H."/>
            <person name="Bastida-Corcuera F.D."/>
            <person name="Simoes-Barbosa A."/>
            <person name="Brown M.T."/>
            <person name="Hayes R.D."/>
            <person name="Mukherjee M."/>
            <person name="Okumura C.Y."/>
            <person name="Schneider R."/>
            <person name="Smith A.J."/>
            <person name="Vanacova S."/>
            <person name="Villalvazo M."/>
            <person name="Haas B.J."/>
            <person name="Pertea M."/>
            <person name="Feldblyum T.V."/>
            <person name="Utterback T.R."/>
            <person name="Shu C.L."/>
            <person name="Osoegawa K."/>
            <person name="de Jong P.J."/>
            <person name="Hrdy I."/>
            <person name="Horvathova L."/>
            <person name="Zubacova Z."/>
            <person name="Dolezal P."/>
            <person name="Malik S.B."/>
            <person name="Logsdon J.M. Jr."/>
            <person name="Henze K."/>
            <person name="Gupta A."/>
            <person name="Wang C.C."/>
            <person name="Dunne R.L."/>
            <person name="Upcroft J.A."/>
            <person name="Upcroft P."/>
            <person name="White O."/>
            <person name="Salzberg S.L."/>
            <person name="Tang P."/>
            <person name="Chiu C.-H."/>
            <person name="Lee Y.-S."/>
            <person name="Embley T.M."/>
            <person name="Coombs G.H."/>
            <person name="Mottram J.C."/>
            <person name="Tachezy J."/>
            <person name="Fraser-Liggett C.M."/>
            <person name="Johnson P.J."/>
        </authorList>
    </citation>
    <scope>NUCLEOTIDE SEQUENCE [LARGE SCALE GENOMIC DNA]</scope>
    <source>
        <strain evidence="2">G3</strain>
    </source>
</reference>
<proteinExistence type="predicted"/>
<keyword evidence="1" id="KW-0812">Transmembrane</keyword>
<evidence type="ECO:0000313" key="2">
    <source>
        <dbReference type="EMBL" id="EAY05256.1"/>
    </source>
</evidence>
<dbReference type="VEuPathDB" id="TrichDB:TVAG_020020"/>
<dbReference type="EMBL" id="DS113453">
    <property type="protein sequence ID" value="EAY05256.1"/>
    <property type="molecule type" value="Genomic_DNA"/>
</dbReference>
<reference evidence="2" key="1">
    <citation type="submission" date="2006-10" db="EMBL/GenBank/DDBJ databases">
        <authorList>
            <person name="Amadeo P."/>
            <person name="Zhao Q."/>
            <person name="Wortman J."/>
            <person name="Fraser-Liggett C."/>
            <person name="Carlton J."/>
        </authorList>
    </citation>
    <scope>NUCLEOTIDE SEQUENCE</scope>
    <source>
        <strain evidence="2">G3</strain>
    </source>
</reference>
<dbReference type="Proteomes" id="UP000001542">
    <property type="component" value="Unassembled WGS sequence"/>
</dbReference>
<evidence type="ECO:0000256" key="1">
    <source>
        <dbReference type="SAM" id="Phobius"/>
    </source>
</evidence>
<dbReference type="InterPro" id="IPR009030">
    <property type="entry name" value="Growth_fac_rcpt_cys_sf"/>
</dbReference>
<name>A2EPZ1_TRIV3</name>
<dbReference type="RefSeq" id="XP_001317479.1">
    <property type="nucleotide sequence ID" value="XM_001317444.1"/>
</dbReference>
<keyword evidence="1" id="KW-0472">Membrane</keyword>
<feature type="transmembrane region" description="Helical" evidence="1">
    <location>
        <begin position="174"/>
        <end position="191"/>
    </location>
</feature>
<protein>
    <submittedName>
        <fullName evidence="2">Uncharacterized protein</fullName>
    </submittedName>
</protein>
<dbReference type="AlphaFoldDB" id="A2EPZ1"/>
<dbReference type="VEuPathDB" id="TrichDB:TVAGG3_0338440"/>
<dbReference type="SUPFAM" id="SSF57184">
    <property type="entry name" value="Growth factor receptor domain"/>
    <property type="match status" value="1"/>
</dbReference>
<organism evidence="2 3">
    <name type="scientific">Trichomonas vaginalis (strain ATCC PRA-98 / G3)</name>
    <dbReference type="NCBI Taxonomy" id="412133"/>
    <lineage>
        <taxon>Eukaryota</taxon>
        <taxon>Metamonada</taxon>
        <taxon>Parabasalia</taxon>
        <taxon>Trichomonadida</taxon>
        <taxon>Trichomonadidae</taxon>
        <taxon>Trichomonas</taxon>
    </lineage>
</organism>
<dbReference type="SMR" id="A2EPZ1"/>
<accession>A2EPZ1</accession>
<gene>
    <name evidence="2" type="ORF">TVAG_020020</name>
</gene>
<keyword evidence="3" id="KW-1185">Reference proteome</keyword>